<feature type="non-terminal residue" evidence="2">
    <location>
        <position position="1"/>
    </location>
</feature>
<feature type="compositionally biased region" description="Polar residues" evidence="1">
    <location>
        <begin position="1"/>
        <end position="15"/>
    </location>
</feature>
<feature type="region of interest" description="Disordered" evidence="1">
    <location>
        <begin position="1"/>
        <end position="39"/>
    </location>
</feature>
<accession>A0A0V0HXY7</accession>
<reference evidence="2" key="1">
    <citation type="submission" date="2015-12" db="EMBL/GenBank/DDBJ databases">
        <title>Gene expression during late stages of embryo sac development: a critical building block for successful pollen-pistil interactions.</title>
        <authorList>
            <person name="Liu Y."/>
            <person name="Joly V."/>
            <person name="Sabar M."/>
            <person name="Matton D.P."/>
        </authorList>
    </citation>
    <scope>NUCLEOTIDE SEQUENCE</scope>
</reference>
<proteinExistence type="predicted"/>
<dbReference type="EMBL" id="GEDG01013512">
    <property type="protein sequence ID" value="JAP25233.1"/>
    <property type="molecule type" value="Transcribed_RNA"/>
</dbReference>
<sequence>PLNTTRQIKTSQRSPLNLPRNPAGQQLTRTQTPTRKNRNPLKTIRSFSSFYHRSTHLSSSLFFLTKPTSDRHLNAIGKHRQQLATTLPDQ</sequence>
<evidence type="ECO:0000256" key="1">
    <source>
        <dbReference type="SAM" id="MobiDB-lite"/>
    </source>
</evidence>
<evidence type="ECO:0000313" key="2">
    <source>
        <dbReference type="EMBL" id="JAP25233.1"/>
    </source>
</evidence>
<dbReference type="AlphaFoldDB" id="A0A0V0HXY7"/>
<name>A0A0V0HXY7_SOLCH</name>
<organism evidence="2">
    <name type="scientific">Solanum chacoense</name>
    <name type="common">Chaco potato</name>
    <dbReference type="NCBI Taxonomy" id="4108"/>
    <lineage>
        <taxon>Eukaryota</taxon>
        <taxon>Viridiplantae</taxon>
        <taxon>Streptophyta</taxon>
        <taxon>Embryophyta</taxon>
        <taxon>Tracheophyta</taxon>
        <taxon>Spermatophyta</taxon>
        <taxon>Magnoliopsida</taxon>
        <taxon>eudicotyledons</taxon>
        <taxon>Gunneridae</taxon>
        <taxon>Pentapetalae</taxon>
        <taxon>asterids</taxon>
        <taxon>lamiids</taxon>
        <taxon>Solanales</taxon>
        <taxon>Solanaceae</taxon>
        <taxon>Solanoideae</taxon>
        <taxon>Solaneae</taxon>
        <taxon>Solanum</taxon>
    </lineage>
</organism>
<protein>
    <submittedName>
        <fullName evidence="2">Putative ovule protein</fullName>
    </submittedName>
</protein>
<feature type="compositionally biased region" description="Polar residues" evidence="1">
    <location>
        <begin position="23"/>
        <end position="34"/>
    </location>
</feature>